<keyword evidence="8" id="KW-0472">Membrane</keyword>
<evidence type="ECO:0000313" key="12">
    <source>
        <dbReference type="Proteomes" id="UP000242444"/>
    </source>
</evidence>
<dbReference type="PANTHER" id="PTHR42711">
    <property type="entry name" value="ABC TRANSPORTER ATP-BINDING PROTEIN"/>
    <property type="match status" value="1"/>
</dbReference>
<evidence type="ECO:0000256" key="4">
    <source>
        <dbReference type="ARBA" id="ARBA00022475"/>
    </source>
</evidence>
<evidence type="ECO:0000256" key="5">
    <source>
        <dbReference type="ARBA" id="ARBA00022741"/>
    </source>
</evidence>
<evidence type="ECO:0000256" key="7">
    <source>
        <dbReference type="ARBA" id="ARBA00022967"/>
    </source>
</evidence>
<dbReference type="Gene3D" id="3.40.50.300">
    <property type="entry name" value="P-loop containing nucleotide triphosphate hydrolases"/>
    <property type="match status" value="1"/>
</dbReference>
<evidence type="ECO:0000259" key="10">
    <source>
        <dbReference type="PROSITE" id="PS50893"/>
    </source>
</evidence>
<dbReference type="GO" id="GO:0016887">
    <property type="term" value="F:ATP hydrolysis activity"/>
    <property type="evidence" value="ECO:0007669"/>
    <property type="project" value="InterPro"/>
</dbReference>
<keyword evidence="9" id="KW-0046">Antibiotic resistance</keyword>
<dbReference type="GO" id="GO:0005886">
    <property type="term" value="C:plasma membrane"/>
    <property type="evidence" value="ECO:0007669"/>
    <property type="project" value="UniProtKB-SubCell"/>
</dbReference>
<keyword evidence="6" id="KW-0067">ATP-binding</keyword>
<dbReference type="FunFam" id="3.40.50.300:FF:000589">
    <property type="entry name" value="ABC transporter, ATP-binding subunit"/>
    <property type="match status" value="1"/>
</dbReference>
<dbReference type="GO" id="GO:0005524">
    <property type="term" value="F:ATP binding"/>
    <property type="evidence" value="ECO:0007669"/>
    <property type="project" value="UniProtKB-KW"/>
</dbReference>
<dbReference type="EMBL" id="NKYE01000003">
    <property type="protein sequence ID" value="OZM73924.1"/>
    <property type="molecule type" value="Genomic_DNA"/>
</dbReference>
<comment type="similarity">
    <text evidence="2">Belongs to the ABC transporter superfamily.</text>
</comment>
<protein>
    <submittedName>
        <fullName evidence="11">ABC transporter</fullName>
    </submittedName>
</protein>
<dbReference type="InterPro" id="IPR003439">
    <property type="entry name" value="ABC_transporter-like_ATP-bd"/>
</dbReference>
<dbReference type="SMART" id="SM00382">
    <property type="entry name" value="AAA"/>
    <property type="match status" value="1"/>
</dbReference>
<keyword evidence="3" id="KW-0813">Transport</keyword>
<evidence type="ECO:0000313" key="11">
    <source>
        <dbReference type="EMBL" id="OZM73924.1"/>
    </source>
</evidence>
<dbReference type="OrthoDB" id="9804819at2"/>
<evidence type="ECO:0000256" key="6">
    <source>
        <dbReference type="ARBA" id="ARBA00022840"/>
    </source>
</evidence>
<sequence length="311" mass="33598">MNEAWSAQAPGDTPALVVDDIHMTYGELRAVDGVSFSVAEGEFFGILGPNGAGKTTTLEIAEGLREPASGSVRLLGEQPWPRNVALLPRIGVQLQASAFFEKLTAREQLETFGALYGVGGERVDEMLELVGLTDKAATPEAKLSGGQRQRLSIACALVHDPDIVFLDEPTAALDPQARRNLWDVLREVKSRGKTIVYTTHYLDEAEVLCDRVAIMDRGRILAMDAPARLVRDLDAATHVILERDSLPLGEARALPGADEVSEDEVSLTISTRTPAPVLSALAERGTLDGLQVRTATLEDVFLGLTGREYRA</sequence>
<evidence type="ECO:0000256" key="1">
    <source>
        <dbReference type="ARBA" id="ARBA00004202"/>
    </source>
</evidence>
<dbReference type="InterPro" id="IPR050763">
    <property type="entry name" value="ABC_transporter_ATP-binding"/>
</dbReference>
<dbReference type="InterPro" id="IPR017871">
    <property type="entry name" value="ABC_transporter-like_CS"/>
</dbReference>
<keyword evidence="5" id="KW-0547">Nucleotide-binding</keyword>
<dbReference type="Pfam" id="PF00005">
    <property type="entry name" value="ABC_tran"/>
    <property type="match status" value="1"/>
</dbReference>
<organism evidence="11 12">
    <name type="scientific">Amycolatopsis antarctica</name>
    <dbReference type="NCBI Taxonomy" id="1854586"/>
    <lineage>
        <taxon>Bacteria</taxon>
        <taxon>Bacillati</taxon>
        <taxon>Actinomycetota</taxon>
        <taxon>Actinomycetes</taxon>
        <taxon>Pseudonocardiales</taxon>
        <taxon>Pseudonocardiaceae</taxon>
        <taxon>Amycolatopsis</taxon>
    </lineage>
</organism>
<reference evidence="11 12" key="1">
    <citation type="submission" date="2017-07" db="EMBL/GenBank/DDBJ databases">
        <title>Amycolatopsis antarcticus sp. nov., isolated from the surface of an Antarcticus brown macroalga.</title>
        <authorList>
            <person name="Wang J."/>
            <person name="Leiva S."/>
            <person name="Huang J."/>
            <person name="Huang Y."/>
        </authorList>
    </citation>
    <scope>NUCLEOTIDE SEQUENCE [LARGE SCALE GENOMIC DNA]</scope>
    <source>
        <strain evidence="11 12">AU-G6</strain>
    </source>
</reference>
<evidence type="ECO:0000256" key="3">
    <source>
        <dbReference type="ARBA" id="ARBA00022448"/>
    </source>
</evidence>
<dbReference type="CDD" id="cd03230">
    <property type="entry name" value="ABC_DR_subfamily_A"/>
    <property type="match status" value="1"/>
</dbReference>
<accession>A0A263D5Z1</accession>
<dbReference type="Proteomes" id="UP000242444">
    <property type="component" value="Unassembled WGS sequence"/>
</dbReference>
<comment type="caution">
    <text evidence="11">The sequence shown here is derived from an EMBL/GenBank/DDBJ whole genome shotgun (WGS) entry which is preliminary data.</text>
</comment>
<keyword evidence="7" id="KW-1278">Translocase</keyword>
<dbReference type="GO" id="GO:0046677">
    <property type="term" value="P:response to antibiotic"/>
    <property type="evidence" value="ECO:0007669"/>
    <property type="project" value="UniProtKB-KW"/>
</dbReference>
<evidence type="ECO:0000256" key="9">
    <source>
        <dbReference type="ARBA" id="ARBA00023251"/>
    </source>
</evidence>
<evidence type="ECO:0000256" key="8">
    <source>
        <dbReference type="ARBA" id="ARBA00023136"/>
    </source>
</evidence>
<dbReference type="PROSITE" id="PS50893">
    <property type="entry name" value="ABC_TRANSPORTER_2"/>
    <property type="match status" value="1"/>
</dbReference>
<dbReference type="InterPro" id="IPR003593">
    <property type="entry name" value="AAA+_ATPase"/>
</dbReference>
<dbReference type="PROSITE" id="PS00211">
    <property type="entry name" value="ABC_TRANSPORTER_1"/>
    <property type="match status" value="1"/>
</dbReference>
<dbReference type="PANTHER" id="PTHR42711:SF5">
    <property type="entry name" value="ABC TRANSPORTER ATP-BINDING PROTEIN NATA"/>
    <property type="match status" value="1"/>
</dbReference>
<name>A0A263D5Z1_9PSEU</name>
<dbReference type="InParanoid" id="A0A263D5Z1"/>
<proteinExistence type="inferred from homology"/>
<dbReference type="RefSeq" id="WP_094861681.1">
    <property type="nucleotide sequence ID" value="NZ_NKYE01000003.1"/>
</dbReference>
<dbReference type="AlphaFoldDB" id="A0A263D5Z1"/>
<feature type="domain" description="ABC transporter" evidence="10">
    <location>
        <begin position="16"/>
        <end position="242"/>
    </location>
</feature>
<evidence type="ECO:0000256" key="2">
    <source>
        <dbReference type="ARBA" id="ARBA00005417"/>
    </source>
</evidence>
<keyword evidence="12" id="KW-1185">Reference proteome</keyword>
<dbReference type="SUPFAM" id="SSF52540">
    <property type="entry name" value="P-loop containing nucleoside triphosphate hydrolases"/>
    <property type="match status" value="1"/>
</dbReference>
<dbReference type="InterPro" id="IPR027417">
    <property type="entry name" value="P-loop_NTPase"/>
</dbReference>
<keyword evidence="4" id="KW-1003">Cell membrane</keyword>
<gene>
    <name evidence="11" type="ORF">CFN78_06430</name>
</gene>
<comment type="subcellular location">
    <subcellularLocation>
        <location evidence="1">Cell membrane</location>
        <topology evidence="1">Peripheral membrane protein</topology>
    </subcellularLocation>
</comment>